<dbReference type="CDD" id="cd00200">
    <property type="entry name" value="WD40"/>
    <property type="match status" value="1"/>
</dbReference>
<evidence type="ECO:0000256" key="2">
    <source>
        <dbReference type="ARBA" id="ARBA00022737"/>
    </source>
</evidence>
<evidence type="ECO:0000256" key="1">
    <source>
        <dbReference type="ARBA" id="ARBA00022574"/>
    </source>
</evidence>
<accession>A0A0C9WD17</accession>
<feature type="repeat" description="WD" evidence="3">
    <location>
        <begin position="274"/>
        <end position="306"/>
    </location>
</feature>
<dbReference type="PRINTS" id="PR00320">
    <property type="entry name" value="GPROTEINBRPT"/>
</dbReference>
<evidence type="ECO:0000313" key="5">
    <source>
        <dbReference type="EMBL" id="KIJ62631.1"/>
    </source>
</evidence>
<keyword evidence="2" id="KW-0677">Repeat</keyword>
<sequence>MSQPFETAAESGPVAVKTFKGHKGSISAIAMFHDRKRFVTVSWDRTIRIWDMEGEEEEGQEDLLLGHTDVIRSVAVSRDGKWLASGGDDQTIRLQNLEDRASEPTSMTCDGWVYSVDFTHDGLTLATGTFSKNVSVRAVPSLEALLEPIACSDSVYCVKFSPKGDRLASAAGCNISIWDPESGALLVGPMEGHRLTVTSLAWSPDGQKIVSASSDESLRLWNCISGEQISDPMYGHDSHINSVAFSPNGKLIVSASFDRTARVWSVETAEQIAWYSHSLRVSCAVFTIDGKRVLSAGSDNIVYLWDSPVVEDVDAENSSFLDLPAVVAEEATSVAQGSALRVLDDILDLPATHRPRPLALPQNRPDTIAPTRLKLMSRIWNTLRGRRRSAKQDIEMSSPQNEPNVVEIAAAKSKKFIVVAGSPIRSQQVEPSSEQEESEPSERSPSPSTDSDDEHTGCWYRFCFKTF</sequence>
<protein>
    <recommendedName>
        <fullName evidence="7">WD40 repeat-like protein</fullName>
    </recommendedName>
</protein>
<dbReference type="SUPFAM" id="SSF50978">
    <property type="entry name" value="WD40 repeat-like"/>
    <property type="match status" value="1"/>
</dbReference>
<dbReference type="PROSITE" id="PS50082">
    <property type="entry name" value="WD_REPEATS_2"/>
    <property type="match status" value="5"/>
</dbReference>
<keyword evidence="6" id="KW-1185">Reference proteome</keyword>
<keyword evidence="1 3" id="KW-0853">WD repeat</keyword>
<dbReference type="OrthoDB" id="3203311at2759"/>
<proteinExistence type="predicted"/>
<feature type="repeat" description="WD" evidence="3">
    <location>
        <begin position="190"/>
        <end position="231"/>
    </location>
</feature>
<dbReference type="Pfam" id="PF00400">
    <property type="entry name" value="WD40"/>
    <property type="match status" value="6"/>
</dbReference>
<evidence type="ECO:0000256" key="4">
    <source>
        <dbReference type="SAM" id="MobiDB-lite"/>
    </source>
</evidence>
<dbReference type="SMART" id="SM00320">
    <property type="entry name" value="WD40"/>
    <property type="match status" value="7"/>
</dbReference>
<feature type="region of interest" description="Disordered" evidence="4">
    <location>
        <begin position="422"/>
        <end position="456"/>
    </location>
</feature>
<dbReference type="EMBL" id="KN839854">
    <property type="protein sequence ID" value="KIJ62631.1"/>
    <property type="molecule type" value="Genomic_DNA"/>
</dbReference>
<dbReference type="Gene3D" id="2.130.10.10">
    <property type="entry name" value="YVTN repeat-like/Quinoprotein amine dehydrogenase"/>
    <property type="match status" value="3"/>
</dbReference>
<evidence type="ECO:0008006" key="7">
    <source>
        <dbReference type="Google" id="ProtNLM"/>
    </source>
</evidence>
<dbReference type="InterPro" id="IPR020472">
    <property type="entry name" value="WD40_PAC1"/>
</dbReference>
<feature type="repeat" description="WD" evidence="3">
    <location>
        <begin position="233"/>
        <end position="274"/>
    </location>
</feature>
<dbReference type="HOGENOM" id="CLU_000288_57_33_1"/>
<dbReference type="PANTHER" id="PTHR22847:SF637">
    <property type="entry name" value="WD REPEAT DOMAIN 5B"/>
    <property type="match status" value="1"/>
</dbReference>
<dbReference type="InterPro" id="IPR001680">
    <property type="entry name" value="WD40_rpt"/>
</dbReference>
<dbReference type="InterPro" id="IPR015943">
    <property type="entry name" value="WD40/YVTN_repeat-like_dom_sf"/>
</dbReference>
<dbReference type="Proteomes" id="UP000053820">
    <property type="component" value="Unassembled WGS sequence"/>
</dbReference>
<feature type="repeat" description="WD" evidence="3">
    <location>
        <begin position="19"/>
        <end position="60"/>
    </location>
</feature>
<organism evidence="5 6">
    <name type="scientific">Hydnomerulius pinastri MD-312</name>
    <dbReference type="NCBI Taxonomy" id="994086"/>
    <lineage>
        <taxon>Eukaryota</taxon>
        <taxon>Fungi</taxon>
        <taxon>Dikarya</taxon>
        <taxon>Basidiomycota</taxon>
        <taxon>Agaricomycotina</taxon>
        <taxon>Agaricomycetes</taxon>
        <taxon>Agaricomycetidae</taxon>
        <taxon>Boletales</taxon>
        <taxon>Boletales incertae sedis</taxon>
        <taxon>Leucogyrophana</taxon>
    </lineage>
</organism>
<dbReference type="InterPro" id="IPR036322">
    <property type="entry name" value="WD40_repeat_dom_sf"/>
</dbReference>
<name>A0A0C9WD17_9AGAM</name>
<dbReference type="PROSITE" id="PS50294">
    <property type="entry name" value="WD_REPEATS_REGION"/>
    <property type="match status" value="5"/>
</dbReference>
<reference evidence="5 6" key="1">
    <citation type="submission" date="2014-04" db="EMBL/GenBank/DDBJ databases">
        <title>Evolutionary Origins and Diversification of the Mycorrhizal Mutualists.</title>
        <authorList>
            <consortium name="DOE Joint Genome Institute"/>
            <consortium name="Mycorrhizal Genomics Consortium"/>
            <person name="Kohler A."/>
            <person name="Kuo A."/>
            <person name="Nagy L.G."/>
            <person name="Floudas D."/>
            <person name="Copeland A."/>
            <person name="Barry K.W."/>
            <person name="Cichocki N."/>
            <person name="Veneault-Fourrey C."/>
            <person name="LaButti K."/>
            <person name="Lindquist E.A."/>
            <person name="Lipzen A."/>
            <person name="Lundell T."/>
            <person name="Morin E."/>
            <person name="Murat C."/>
            <person name="Riley R."/>
            <person name="Ohm R."/>
            <person name="Sun H."/>
            <person name="Tunlid A."/>
            <person name="Henrissat B."/>
            <person name="Grigoriev I.V."/>
            <person name="Hibbett D.S."/>
            <person name="Martin F."/>
        </authorList>
    </citation>
    <scope>NUCLEOTIDE SEQUENCE [LARGE SCALE GENOMIC DNA]</scope>
    <source>
        <strain evidence="5 6">MD-312</strain>
    </source>
</reference>
<dbReference type="AlphaFoldDB" id="A0A0C9WD17"/>
<feature type="repeat" description="WD" evidence="3">
    <location>
        <begin position="64"/>
        <end position="105"/>
    </location>
</feature>
<evidence type="ECO:0000313" key="6">
    <source>
        <dbReference type="Proteomes" id="UP000053820"/>
    </source>
</evidence>
<evidence type="ECO:0000256" key="3">
    <source>
        <dbReference type="PROSITE-ProRule" id="PRU00221"/>
    </source>
</evidence>
<gene>
    <name evidence="5" type="ORF">HYDPIDRAFT_114290</name>
</gene>
<dbReference type="GO" id="GO:1990234">
    <property type="term" value="C:transferase complex"/>
    <property type="evidence" value="ECO:0007669"/>
    <property type="project" value="UniProtKB-ARBA"/>
</dbReference>
<dbReference type="PANTHER" id="PTHR22847">
    <property type="entry name" value="WD40 REPEAT PROTEIN"/>
    <property type="match status" value="1"/>
</dbReference>